<evidence type="ECO:0000313" key="4">
    <source>
        <dbReference type="Proteomes" id="UP000199019"/>
    </source>
</evidence>
<accession>A0A1H9TY23</accession>
<organism evidence="3 4">
    <name type="scientific">Pedococcus cremeus</name>
    <dbReference type="NCBI Taxonomy" id="587636"/>
    <lineage>
        <taxon>Bacteria</taxon>
        <taxon>Bacillati</taxon>
        <taxon>Actinomycetota</taxon>
        <taxon>Actinomycetes</taxon>
        <taxon>Micrococcales</taxon>
        <taxon>Intrasporangiaceae</taxon>
        <taxon>Pedococcus</taxon>
    </lineage>
</organism>
<proteinExistence type="predicted"/>
<feature type="transmembrane region" description="Helical" evidence="2">
    <location>
        <begin position="93"/>
        <end position="118"/>
    </location>
</feature>
<reference evidence="4" key="1">
    <citation type="submission" date="2016-10" db="EMBL/GenBank/DDBJ databases">
        <authorList>
            <person name="Varghese N."/>
            <person name="Submissions S."/>
        </authorList>
    </citation>
    <scope>NUCLEOTIDE SEQUENCE [LARGE SCALE GENOMIC DNA]</scope>
    <source>
        <strain evidence="4">CGMCC 1.6963</strain>
    </source>
</reference>
<dbReference type="RefSeq" id="WP_091757323.1">
    <property type="nucleotide sequence ID" value="NZ_FOHB01000002.1"/>
</dbReference>
<keyword evidence="4" id="KW-1185">Reference proteome</keyword>
<evidence type="ECO:0000313" key="3">
    <source>
        <dbReference type="EMBL" id="SES02290.1"/>
    </source>
</evidence>
<dbReference type="InterPro" id="IPR007313">
    <property type="entry name" value="FxsA"/>
</dbReference>
<feature type="region of interest" description="Disordered" evidence="1">
    <location>
        <begin position="148"/>
        <end position="167"/>
    </location>
</feature>
<keyword evidence="2" id="KW-0472">Membrane</keyword>
<feature type="transmembrane region" description="Helical" evidence="2">
    <location>
        <begin position="18"/>
        <end position="40"/>
    </location>
</feature>
<protein>
    <submittedName>
        <fullName evidence="3">UPF0716 protein FxsA</fullName>
    </submittedName>
</protein>
<dbReference type="EMBL" id="FOHB01000002">
    <property type="protein sequence ID" value="SES02290.1"/>
    <property type="molecule type" value="Genomic_DNA"/>
</dbReference>
<dbReference type="NCBIfam" id="NF008528">
    <property type="entry name" value="PRK11463.1-2"/>
    <property type="match status" value="1"/>
</dbReference>
<name>A0A1H9TY23_9MICO</name>
<evidence type="ECO:0000256" key="1">
    <source>
        <dbReference type="SAM" id="MobiDB-lite"/>
    </source>
</evidence>
<dbReference type="Proteomes" id="UP000199019">
    <property type="component" value="Unassembled WGS sequence"/>
</dbReference>
<dbReference type="STRING" id="587636.SAMN05216199_1826"/>
<dbReference type="PANTHER" id="PTHR35335:SF1">
    <property type="entry name" value="UPF0716 PROTEIN FXSA"/>
    <property type="match status" value="1"/>
</dbReference>
<dbReference type="PANTHER" id="PTHR35335">
    <property type="entry name" value="UPF0716 PROTEIN FXSA"/>
    <property type="match status" value="1"/>
</dbReference>
<dbReference type="GO" id="GO:0016020">
    <property type="term" value="C:membrane"/>
    <property type="evidence" value="ECO:0007669"/>
    <property type="project" value="InterPro"/>
</dbReference>
<keyword evidence="2" id="KW-1133">Transmembrane helix</keyword>
<evidence type="ECO:0000256" key="2">
    <source>
        <dbReference type="SAM" id="Phobius"/>
    </source>
</evidence>
<gene>
    <name evidence="3" type="ORF">SAMN05216199_1826</name>
</gene>
<sequence length="167" mass="17767">MAPAVGRTPFARRRRPRWLAVVFVLLLVVPVLEIAVIIAVGRVIGGWQTLVLLVLESLLGAWLVRREGARAWSALTTALNTGRMPSKELADAALVLVGGTLLLTPGFVTDVFGFFFILPFTRPLARVVLEQVVARKLLGGFFTGPRGGRGGGGDGPGEGDVIEGEVL</sequence>
<keyword evidence="2" id="KW-0812">Transmembrane</keyword>
<dbReference type="Pfam" id="PF04186">
    <property type="entry name" value="FxsA"/>
    <property type="match status" value="1"/>
</dbReference>
<feature type="compositionally biased region" description="Gly residues" evidence="1">
    <location>
        <begin position="148"/>
        <end position="158"/>
    </location>
</feature>
<dbReference type="AlphaFoldDB" id="A0A1H9TY23"/>
<feature type="transmembrane region" description="Helical" evidence="2">
    <location>
        <begin position="46"/>
        <end position="64"/>
    </location>
</feature>